<dbReference type="InterPro" id="IPR002876">
    <property type="entry name" value="Transcrip_reg_TACO1-like"/>
</dbReference>
<feature type="domain" description="TACO1/YebC-like second and third" evidence="5">
    <location>
        <begin position="81"/>
        <end position="132"/>
    </location>
</feature>
<evidence type="ECO:0000259" key="6">
    <source>
        <dbReference type="Pfam" id="PF20772"/>
    </source>
</evidence>
<evidence type="ECO:0000256" key="2">
    <source>
        <dbReference type="ARBA" id="ARBA00023015"/>
    </source>
</evidence>
<protein>
    <submittedName>
        <fullName evidence="7">Transcriptional regulator</fullName>
    </submittedName>
</protein>
<feature type="domain" description="TACO1/YebC-like N-terminal" evidence="6">
    <location>
        <begin position="5"/>
        <end position="74"/>
    </location>
</feature>
<comment type="similarity">
    <text evidence="1">Belongs to the TACO1 family.</text>
</comment>
<dbReference type="Pfam" id="PF01709">
    <property type="entry name" value="Transcrip_reg"/>
    <property type="match status" value="1"/>
</dbReference>
<dbReference type="InterPro" id="IPR017856">
    <property type="entry name" value="Integrase-like_N"/>
</dbReference>
<accession>A0A0G0WJX0</accession>
<sequence length="167" mass="18293">MSGHSKWSSIKHKKGITDQKRGQLFSKLSKNITLAARNGSDPKTNTALANAIEQARAENMPKDNIDRAVKKVSDKSATQLQEVVVEAIGPGGVALRIKAVTDNSNRTITEIRKVLTDHNSKMVQPGSISWMLNVPATINEKEQSQLDTLFEALDDQDDVDDVISNVN</sequence>
<evidence type="ECO:0000256" key="1">
    <source>
        <dbReference type="ARBA" id="ARBA00008724"/>
    </source>
</evidence>
<reference evidence="7 8" key="1">
    <citation type="journal article" date="2015" name="Nature">
        <title>rRNA introns, odd ribosomes, and small enigmatic genomes across a large radiation of phyla.</title>
        <authorList>
            <person name="Brown C.T."/>
            <person name="Hug L.A."/>
            <person name="Thomas B.C."/>
            <person name="Sharon I."/>
            <person name="Castelle C.J."/>
            <person name="Singh A."/>
            <person name="Wilkins M.J."/>
            <person name="Williams K.H."/>
            <person name="Banfield J.F."/>
        </authorList>
    </citation>
    <scope>NUCLEOTIDE SEQUENCE [LARGE SCALE GENOMIC DNA]</scope>
</reference>
<dbReference type="Gene3D" id="3.30.70.980">
    <property type="match status" value="1"/>
</dbReference>
<evidence type="ECO:0000256" key="4">
    <source>
        <dbReference type="SAM" id="MobiDB-lite"/>
    </source>
</evidence>
<dbReference type="Pfam" id="PF20772">
    <property type="entry name" value="TACO1_YebC_N"/>
    <property type="match status" value="1"/>
</dbReference>
<dbReference type="InterPro" id="IPR049083">
    <property type="entry name" value="TACO1_YebC_N"/>
</dbReference>
<name>A0A0G0WJX0_9BACT</name>
<dbReference type="FunFam" id="1.10.10.200:FF:000002">
    <property type="entry name" value="Probable transcriptional regulatory protein CLM62_37755"/>
    <property type="match status" value="1"/>
</dbReference>
<evidence type="ECO:0000259" key="5">
    <source>
        <dbReference type="Pfam" id="PF01709"/>
    </source>
</evidence>
<dbReference type="PATRIC" id="fig|1619020.3.peg.211"/>
<feature type="region of interest" description="Disordered" evidence="4">
    <location>
        <begin position="1"/>
        <end position="22"/>
    </location>
</feature>
<dbReference type="InterPro" id="IPR026564">
    <property type="entry name" value="Transcrip_reg_TACO1-like_dom3"/>
</dbReference>
<dbReference type="SUPFAM" id="SSF75625">
    <property type="entry name" value="YebC-like"/>
    <property type="match status" value="1"/>
</dbReference>
<dbReference type="Proteomes" id="UP000034380">
    <property type="component" value="Unassembled WGS sequence"/>
</dbReference>
<dbReference type="AlphaFoldDB" id="A0A0G0WJX0"/>
<dbReference type="PANTHER" id="PTHR12532:SF0">
    <property type="entry name" value="TRANSLATIONAL ACTIVATOR OF CYTOCHROME C OXIDASE 1"/>
    <property type="match status" value="1"/>
</dbReference>
<dbReference type="InterPro" id="IPR048300">
    <property type="entry name" value="TACO1_YebC-like_2nd/3rd_dom"/>
</dbReference>
<organism evidence="7 8">
    <name type="scientific">Candidatus Yanofskybacteria bacterium GW2011_GWA1_41_6</name>
    <dbReference type="NCBI Taxonomy" id="1619020"/>
    <lineage>
        <taxon>Bacteria</taxon>
        <taxon>Candidatus Yanofskyibacteriota</taxon>
    </lineage>
</organism>
<evidence type="ECO:0000313" key="7">
    <source>
        <dbReference type="EMBL" id="KKS13109.1"/>
    </source>
</evidence>
<keyword evidence="2" id="KW-0805">Transcription regulation</keyword>
<dbReference type="Gene3D" id="1.10.10.200">
    <property type="match status" value="1"/>
</dbReference>
<comment type="caution">
    <text evidence="7">The sequence shown here is derived from an EMBL/GenBank/DDBJ whole genome shotgun (WGS) entry which is preliminary data.</text>
</comment>
<dbReference type="InterPro" id="IPR029072">
    <property type="entry name" value="YebC-like"/>
</dbReference>
<dbReference type="PANTHER" id="PTHR12532">
    <property type="entry name" value="TRANSLATIONAL ACTIVATOR OF CYTOCHROME C OXIDASE 1"/>
    <property type="match status" value="1"/>
</dbReference>
<dbReference type="GO" id="GO:0005737">
    <property type="term" value="C:cytoplasm"/>
    <property type="evidence" value="ECO:0007669"/>
    <property type="project" value="UniProtKB-ARBA"/>
</dbReference>
<keyword evidence="3" id="KW-0804">Transcription</keyword>
<evidence type="ECO:0000256" key="3">
    <source>
        <dbReference type="ARBA" id="ARBA00023163"/>
    </source>
</evidence>
<evidence type="ECO:0000313" key="8">
    <source>
        <dbReference type="Proteomes" id="UP000034380"/>
    </source>
</evidence>
<dbReference type="EMBL" id="LCBQ01000023">
    <property type="protein sequence ID" value="KKS13109.1"/>
    <property type="molecule type" value="Genomic_DNA"/>
</dbReference>
<gene>
    <name evidence="7" type="ORF">UU70_C0023G0010</name>
</gene>
<proteinExistence type="inferred from homology"/>